<keyword evidence="4" id="KW-0378">Hydrolase</keyword>
<dbReference type="Gramene" id="Psat05G0325300-T1">
    <property type="protein sequence ID" value="KAI5406927.1"/>
    <property type="gene ID" value="KIW84_053253"/>
</dbReference>
<evidence type="ECO:0000313" key="7">
    <source>
        <dbReference type="Proteomes" id="UP001058974"/>
    </source>
</evidence>
<dbReference type="Pfam" id="PF05577">
    <property type="entry name" value="Peptidase_S28"/>
    <property type="match status" value="2"/>
</dbReference>
<dbReference type="InterPro" id="IPR008758">
    <property type="entry name" value="Peptidase_S28"/>
</dbReference>
<sequence length="166" mass="18400">MINFKCWSGVKSNAPIFVYLDAEVAIDESFNSIGFMIHNASTFKALLVFIESRYYGRSVPFGSEEEAFKNASTLDYFNSAQALTDYVEVIIHIQKTLHAKNSSVVAIGGSSGEKVAIDESPNSIGFMIHNASTFKALLEFIEHRYYGRSVPFGSKEEAFKNASTLD</sequence>
<dbReference type="EMBL" id="JAMSHJ010000005">
    <property type="protein sequence ID" value="KAI5406927.1"/>
    <property type="molecule type" value="Genomic_DNA"/>
</dbReference>
<dbReference type="InterPro" id="IPR029058">
    <property type="entry name" value="AB_hydrolase_fold"/>
</dbReference>
<comment type="similarity">
    <text evidence="1">Belongs to the peptidase S28 family.</text>
</comment>
<evidence type="ECO:0000256" key="2">
    <source>
        <dbReference type="ARBA" id="ARBA00022670"/>
    </source>
</evidence>
<evidence type="ECO:0000313" key="6">
    <source>
        <dbReference type="EMBL" id="KAI5406927.1"/>
    </source>
</evidence>
<keyword evidence="2" id="KW-0645">Protease</keyword>
<organism evidence="6 7">
    <name type="scientific">Pisum sativum</name>
    <name type="common">Garden pea</name>
    <name type="synonym">Lathyrus oleraceus</name>
    <dbReference type="NCBI Taxonomy" id="3888"/>
    <lineage>
        <taxon>Eukaryota</taxon>
        <taxon>Viridiplantae</taxon>
        <taxon>Streptophyta</taxon>
        <taxon>Embryophyta</taxon>
        <taxon>Tracheophyta</taxon>
        <taxon>Spermatophyta</taxon>
        <taxon>Magnoliopsida</taxon>
        <taxon>eudicotyledons</taxon>
        <taxon>Gunneridae</taxon>
        <taxon>Pentapetalae</taxon>
        <taxon>rosids</taxon>
        <taxon>fabids</taxon>
        <taxon>Fabales</taxon>
        <taxon>Fabaceae</taxon>
        <taxon>Papilionoideae</taxon>
        <taxon>50 kb inversion clade</taxon>
        <taxon>NPAAA clade</taxon>
        <taxon>Hologalegina</taxon>
        <taxon>IRL clade</taxon>
        <taxon>Fabeae</taxon>
        <taxon>Lathyrus</taxon>
    </lineage>
</organism>
<dbReference type="PANTHER" id="PTHR11010">
    <property type="entry name" value="PROTEASE S28 PRO-X CARBOXYPEPTIDASE-RELATED"/>
    <property type="match status" value="1"/>
</dbReference>
<dbReference type="GO" id="GO:0008239">
    <property type="term" value="F:dipeptidyl-peptidase activity"/>
    <property type="evidence" value="ECO:0007669"/>
    <property type="project" value="TreeGrafter"/>
</dbReference>
<dbReference type="AlphaFoldDB" id="A0A9D5AD37"/>
<evidence type="ECO:0000256" key="4">
    <source>
        <dbReference type="ARBA" id="ARBA00022801"/>
    </source>
</evidence>
<dbReference type="PANTHER" id="PTHR11010:SF96">
    <property type="entry name" value="LYSOSOMAL PRO-X CARBOXYPEPTIDASE-LIKE ISOFORM X1"/>
    <property type="match status" value="1"/>
</dbReference>
<name>A0A9D5AD37_PEA</name>
<keyword evidence="7" id="KW-1185">Reference proteome</keyword>
<proteinExistence type="inferred from homology"/>
<evidence type="ECO:0000256" key="1">
    <source>
        <dbReference type="ARBA" id="ARBA00011079"/>
    </source>
</evidence>
<comment type="caution">
    <text evidence="6">The sequence shown here is derived from an EMBL/GenBank/DDBJ whole genome shotgun (WGS) entry which is preliminary data.</text>
</comment>
<keyword evidence="5" id="KW-0325">Glycoprotein</keyword>
<evidence type="ECO:0000256" key="5">
    <source>
        <dbReference type="ARBA" id="ARBA00023180"/>
    </source>
</evidence>
<dbReference type="Gene3D" id="3.40.50.1820">
    <property type="entry name" value="alpha/beta hydrolase"/>
    <property type="match status" value="2"/>
</dbReference>
<evidence type="ECO:0000256" key="3">
    <source>
        <dbReference type="ARBA" id="ARBA00022729"/>
    </source>
</evidence>
<gene>
    <name evidence="6" type="ORF">KIW84_053253</name>
</gene>
<dbReference type="Proteomes" id="UP001058974">
    <property type="component" value="Chromosome 5"/>
</dbReference>
<keyword evidence="3" id="KW-0732">Signal</keyword>
<reference evidence="6 7" key="1">
    <citation type="journal article" date="2022" name="Nat. Genet.">
        <title>Improved pea reference genome and pan-genome highlight genomic features and evolutionary characteristics.</title>
        <authorList>
            <person name="Yang T."/>
            <person name="Liu R."/>
            <person name="Luo Y."/>
            <person name="Hu S."/>
            <person name="Wang D."/>
            <person name="Wang C."/>
            <person name="Pandey M.K."/>
            <person name="Ge S."/>
            <person name="Xu Q."/>
            <person name="Li N."/>
            <person name="Li G."/>
            <person name="Huang Y."/>
            <person name="Saxena R.K."/>
            <person name="Ji Y."/>
            <person name="Li M."/>
            <person name="Yan X."/>
            <person name="He Y."/>
            <person name="Liu Y."/>
            <person name="Wang X."/>
            <person name="Xiang C."/>
            <person name="Varshney R.K."/>
            <person name="Ding H."/>
            <person name="Gao S."/>
            <person name="Zong X."/>
        </authorList>
    </citation>
    <scope>NUCLEOTIDE SEQUENCE [LARGE SCALE GENOMIC DNA]</scope>
    <source>
        <strain evidence="6 7">cv. Zhongwan 6</strain>
    </source>
</reference>
<accession>A0A9D5AD37</accession>
<dbReference type="GO" id="GO:0006508">
    <property type="term" value="P:proteolysis"/>
    <property type="evidence" value="ECO:0007669"/>
    <property type="project" value="UniProtKB-KW"/>
</dbReference>
<protein>
    <submittedName>
        <fullName evidence="6">Uncharacterized protein</fullName>
    </submittedName>
</protein>
<dbReference type="GO" id="GO:0070008">
    <property type="term" value="F:serine-type exopeptidase activity"/>
    <property type="evidence" value="ECO:0007669"/>
    <property type="project" value="InterPro"/>
</dbReference>